<dbReference type="EMBL" id="LYXU01000001">
    <property type="protein sequence ID" value="OBS26096.1"/>
    <property type="molecule type" value="Genomic_DNA"/>
</dbReference>
<reference evidence="1 2" key="1">
    <citation type="submission" date="2016-06" db="EMBL/GenBank/DDBJ databases">
        <title>Living apart together: crosstalk between the core and supernumerary genomes in a fungal plant pathogen.</title>
        <authorList>
            <person name="Vanheule A."/>
            <person name="Audenaert K."/>
            <person name="Warris S."/>
            <person name="Van De Geest H."/>
            <person name="Schijlen E."/>
            <person name="Hofte M."/>
            <person name="De Saeger S."/>
            <person name="Haesaert G."/>
            <person name="Waalwijk C."/>
            <person name="Van Der Lee T."/>
        </authorList>
    </citation>
    <scope>NUCLEOTIDE SEQUENCE [LARGE SCALE GENOMIC DNA]</scope>
    <source>
        <strain evidence="1 2">2516</strain>
    </source>
</reference>
<dbReference type="OMA" id="WAGRTME"/>
<keyword evidence="2" id="KW-1185">Reference proteome</keyword>
<organism evidence="1 2">
    <name type="scientific">Fusarium poae</name>
    <dbReference type="NCBI Taxonomy" id="36050"/>
    <lineage>
        <taxon>Eukaryota</taxon>
        <taxon>Fungi</taxon>
        <taxon>Dikarya</taxon>
        <taxon>Ascomycota</taxon>
        <taxon>Pezizomycotina</taxon>
        <taxon>Sordariomycetes</taxon>
        <taxon>Hypocreomycetidae</taxon>
        <taxon>Hypocreales</taxon>
        <taxon>Nectriaceae</taxon>
        <taxon>Fusarium</taxon>
    </lineage>
</organism>
<dbReference type="AlphaFoldDB" id="A0A1B8B088"/>
<accession>A0A1B8B088</accession>
<comment type="caution">
    <text evidence="1">The sequence shown here is derived from an EMBL/GenBank/DDBJ whole genome shotgun (WGS) entry which is preliminary data.</text>
</comment>
<gene>
    <name evidence="1" type="ORF">FPOA_00040</name>
</gene>
<sequence>MLRHHQQYKFSIMRAYLLNLIQAGDNDKCLLEDAIAIVGFNETQGNALAIENHFNQWVSKELPDPIQGFDKYRITELYRIFSRVGLLIEDYMSKATSSTPVLAYLNLPKIVYTDTDTGNRVTLDDLTTMERHRLFRAFLKFELLCKVFDPQVADALGADQQWARSIHLQSWYEDDDIQPGSERYWTLAHASWQTLDPLLYESLHCVRDYLQACYGAVFAHVAWADRYPAFLDGGPRKKNLLYPDNMYVSSYAYFDDLRMPQECEYLTDWTVCQGIDLLFHLLNHTGKGTQGTQNMRSWLYSIYSENPISSQSMNSCFLFRDHPGDFSSIQTHIRLPEILARNENLSPDSDWIYSNSSEGPPSSPYSNAQGWKEKYLADYAGVRFDQLRIFRQRAWIFGDNARLFPPVDIHFPDIETLSSEKRHGAMDRLHSDHIRQRRRSPEWQNLWAGRTMESRPAYHDQYSMVEFPRNHHSRIPVFYGSTNSQDLTTFWRHV</sequence>
<dbReference type="Proteomes" id="UP000091967">
    <property type="component" value="Unassembled WGS sequence"/>
</dbReference>
<evidence type="ECO:0000313" key="1">
    <source>
        <dbReference type="EMBL" id="OBS26096.1"/>
    </source>
</evidence>
<protein>
    <submittedName>
        <fullName evidence="1">Uncharacterized protein</fullName>
    </submittedName>
</protein>
<name>A0A1B8B088_FUSPO</name>
<proteinExistence type="predicted"/>
<evidence type="ECO:0000313" key="2">
    <source>
        <dbReference type="Proteomes" id="UP000091967"/>
    </source>
</evidence>